<evidence type="ECO:0000313" key="2">
    <source>
        <dbReference type="EMBL" id="NYJ32377.1"/>
    </source>
</evidence>
<protein>
    <submittedName>
        <fullName evidence="2">Uncharacterized protein</fullName>
    </submittedName>
</protein>
<comment type="caution">
    <text evidence="2">The sequence shown here is derived from an EMBL/GenBank/DDBJ whole genome shotgun (WGS) entry which is preliminary data.</text>
</comment>
<feature type="region of interest" description="Disordered" evidence="1">
    <location>
        <begin position="1"/>
        <end position="23"/>
    </location>
</feature>
<accession>A0A7Z0EHW2</accession>
<evidence type="ECO:0000313" key="3">
    <source>
        <dbReference type="Proteomes" id="UP000572051"/>
    </source>
</evidence>
<dbReference type="EMBL" id="JACCFS010000001">
    <property type="protein sequence ID" value="NYJ32377.1"/>
    <property type="molecule type" value="Genomic_DNA"/>
</dbReference>
<dbReference type="Proteomes" id="UP000572051">
    <property type="component" value="Unassembled WGS sequence"/>
</dbReference>
<organism evidence="2 3">
    <name type="scientific">Nocardiopsis aegyptia</name>
    <dbReference type="NCBI Taxonomy" id="220378"/>
    <lineage>
        <taxon>Bacteria</taxon>
        <taxon>Bacillati</taxon>
        <taxon>Actinomycetota</taxon>
        <taxon>Actinomycetes</taxon>
        <taxon>Streptosporangiales</taxon>
        <taxon>Nocardiopsidaceae</taxon>
        <taxon>Nocardiopsis</taxon>
    </lineage>
</organism>
<keyword evidence="3" id="KW-1185">Reference proteome</keyword>
<proteinExistence type="predicted"/>
<name>A0A7Z0EHW2_9ACTN</name>
<feature type="compositionally biased region" description="Basic and acidic residues" evidence="1">
    <location>
        <begin position="7"/>
        <end position="17"/>
    </location>
</feature>
<dbReference type="RefSeq" id="WP_179820166.1">
    <property type="nucleotide sequence ID" value="NZ_JACCFS010000001.1"/>
</dbReference>
<feature type="region of interest" description="Disordered" evidence="1">
    <location>
        <begin position="268"/>
        <end position="288"/>
    </location>
</feature>
<dbReference type="AlphaFoldDB" id="A0A7Z0EHW2"/>
<evidence type="ECO:0000256" key="1">
    <source>
        <dbReference type="SAM" id="MobiDB-lite"/>
    </source>
</evidence>
<sequence>MSSRTPEPPESREHPDSPEAPGPALAALGALLDRSLLQIADAARDARTFDREAVRALSDLWDNSVLPLFRAATGSTSAEREERARAALAWMVRLRPGRWNWMVEQGAVAGHRIDALVDPPLQRFDQPHRDYRDVVRPAPLTLTPRTVTGLATDLAADYALETATVRHVEIERVGTRLEGFLILDLVRRYAPEERALPVPAEFHVTLKDLVEVDVDTRAAPGLRLDGGAGGVEVGLGGSGRPGVLRARTGSLWIRDSSWHLSSAGRRADALVPPRESGSPVVQGPEEGELEGDVRRAATFVARAMLRIRMVRVPTEVAHVPLTAYCRALEGAGHDILAAGALPPPDRAAAFRSLVAGWLRRGGTELMPHWRVLVPGVPDLAREVRDELLGDASESAPATEGRATGLPERAEVRMVSSTAESDGLKSRREASALVHLAVPGPEGAPWRMRVLEARDPGRLRVRTEGFGGAVRVRVEGGDRETLVAGDDALTLDARSWDGLS</sequence>
<gene>
    <name evidence="2" type="ORF">HNR10_000258</name>
</gene>
<reference evidence="2 3" key="1">
    <citation type="submission" date="2020-07" db="EMBL/GenBank/DDBJ databases">
        <title>Sequencing the genomes of 1000 actinobacteria strains.</title>
        <authorList>
            <person name="Klenk H.-P."/>
        </authorList>
    </citation>
    <scope>NUCLEOTIDE SEQUENCE [LARGE SCALE GENOMIC DNA]</scope>
    <source>
        <strain evidence="2 3">DSM 44442</strain>
    </source>
</reference>